<dbReference type="AlphaFoldDB" id="A0A514LMZ6"/>
<sequence>MSDATHPDPPTLKPFLDGLREEGKELGRAEGKNERTIEIAVEMLKKDFPVEEILEVTNLSKKKLEAIKDKN</sequence>
<keyword evidence="2" id="KW-1185">Reference proteome</keyword>
<dbReference type="Proteomes" id="UP000319756">
    <property type="component" value="Chromosome"/>
</dbReference>
<dbReference type="RefSeq" id="WP_142091122.1">
    <property type="nucleotide sequence ID" value="NZ_CP035485.1"/>
</dbReference>
<organism evidence="1 2">
    <name type="scientific">Salicibibacter halophilus</name>
    <dbReference type="NCBI Taxonomy" id="2502791"/>
    <lineage>
        <taxon>Bacteria</taxon>
        <taxon>Bacillati</taxon>
        <taxon>Bacillota</taxon>
        <taxon>Bacilli</taxon>
        <taxon>Bacillales</taxon>
        <taxon>Bacillaceae</taxon>
        <taxon>Salicibibacter</taxon>
    </lineage>
</organism>
<evidence type="ECO:0000313" key="1">
    <source>
        <dbReference type="EMBL" id="QDI92621.1"/>
    </source>
</evidence>
<dbReference type="EMBL" id="CP035485">
    <property type="protein sequence ID" value="QDI92621.1"/>
    <property type="molecule type" value="Genomic_DNA"/>
</dbReference>
<gene>
    <name evidence="1" type="ORF">EPH95_16730</name>
</gene>
<name>A0A514LMZ6_9BACI</name>
<protein>
    <submittedName>
        <fullName evidence="1">Uncharacterized protein</fullName>
    </submittedName>
</protein>
<proteinExistence type="predicted"/>
<reference evidence="2" key="1">
    <citation type="submission" date="2019-01" db="EMBL/GenBank/DDBJ databases">
        <title>Genomic analysis of Salicibibacter sp. NKC3-5.</title>
        <authorList>
            <person name="Oh Y.J."/>
        </authorList>
    </citation>
    <scope>NUCLEOTIDE SEQUENCE [LARGE SCALE GENOMIC DNA]</scope>
    <source>
        <strain evidence="2">NKC3-5</strain>
    </source>
</reference>
<dbReference type="OrthoDB" id="2969957at2"/>
<accession>A0A514LMZ6</accession>
<evidence type="ECO:0000313" key="2">
    <source>
        <dbReference type="Proteomes" id="UP000319756"/>
    </source>
</evidence>
<dbReference type="KEGG" id="sale:EPH95_16730"/>